<feature type="region of interest" description="Disordered" evidence="1">
    <location>
        <begin position="176"/>
        <end position="308"/>
    </location>
</feature>
<feature type="region of interest" description="Disordered" evidence="1">
    <location>
        <begin position="1"/>
        <end position="110"/>
    </location>
</feature>
<gene>
    <name evidence="2" type="ORF">A4X13_0g3668</name>
</gene>
<evidence type="ECO:0000256" key="1">
    <source>
        <dbReference type="SAM" id="MobiDB-lite"/>
    </source>
</evidence>
<feature type="compositionally biased region" description="Polar residues" evidence="1">
    <location>
        <begin position="177"/>
        <end position="188"/>
    </location>
</feature>
<dbReference type="AlphaFoldDB" id="A0A8T8T3S2"/>
<evidence type="ECO:0000313" key="3">
    <source>
        <dbReference type="Proteomes" id="UP000077521"/>
    </source>
</evidence>
<feature type="region of interest" description="Disordered" evidence="1">
    <location>
        <begin position="402"/>
        <end position="440"/>
    </location>
</feature>
<proteinExistence type="predicted"/>
<feature type="region of interest" description="Disordered" evidence="1">
    <location>
        <begin position="536"/>
        <end position="612"/>
    </location>
</feature>
<accession>A0A8T8T3S2</accession>
<feature type="region of interest" description="Disordered" evidence="1">
    <location>
        <begin position="341"/>
        <end position="363"/>
    </location>
</feature>
<comment type="caution">
    <text evidence="2">The sequence shown here is derived from an EMBL/GenBank/DDBJ whole genome shotgun (WGS) entry which is preliminary data.</text>
</comment>
<feature type="compositionally biased region" description="Basic residues" evidence="1">
    <location>
        <begin position="420"/>
        <end position="434"/>
    </location>
</feature>
<feature type="compositionally biased region" description="Low complexity" evidence="1">
    <location>
        <begin position="592"/>
        <end position="604"/>
    </location>
</feature>
<evidence type="ECO:0000313" key="2">
    <source>
        <dbReference type="EMBL" id="KAE8253755.1"/>
    </source>
</evidence>
<feature type="compositionally biased region" description="Basic and acidic residues" evidence="1">
    <location>
        <begin position="244"/>
        <end position="257"/>
    </location>
</feature>
<protein>
    <submittedName>
        <fullName evidence="2">Uncharacterized protein</fullName>
    </submittedName>
</protein>
<feature type="compositionally biased region" description="Basic and acidic residues" evidence="1">
    <location>
        <begin position="548"/>
        <end position="559"/>
    </location>
</feature>
<dbReference type="Proteomes" id="UP000077521">
    <property type="component" value="Unassembled WGS sequence"/>
</dbReference>
<reference evidence="2" key="1">
    <citation type="submission" date="2016-04" db="EMBL/GenBank/DDBJ databases">
        <authorList>
            <person name="Nguyen H.D."/>
            <person name="Samba Siva P."/>
            <person name="Cullis J."/>
            <person name="Levesque C.A."/>
            <person name="Hambleton S."/>
        </authorList>
    </citation>
    <scope>NUCLEOTIDE SEQUENCE</scope>
    <source>
        <strain evidence="2">DAOMC 236416</strain>
    </source>
</reference>
<keyword evidence="3" id="KW-1185">Reference proteome</keyword>
<name>A0A8T8T3S2_9BASI</name>
<feature type="compositionally biased region" description="Basic and acidic residues" evidence="1">
    <location>
        <begin position="215"/>
        <end position="229"/>
    </location>
</feature>
<feature type="compositionally biased region" description="Basic and acidic residues" evidence="1">
    <location>
        <begin position="277"/>
        <end position="292"/>
    </location>
</feature>
<reference evidence="2" key="2">
    <citation type="journal article" date="2019" name="IMA Fungus">
        <title>Genome sequencing and comparison of five Tilletia species to identify candidate genes for the detection of regulated species infecting wheat.</title>
        <authorList>
            <person name="Nguyen H.D.T."/>
            <person name="Sultana T."/>
            <person name="Kesanakurti P."/>
            <person name="Hambleton S."/>
        </authorList>
    </citation>
    <scope>NUCLEOTIDE SEQUENCE</scope>
    <source>
        <strain evidence="2">DAOMC 236416</strain>
    </source>
</reference>
<organism evidence="2 3">
    <name type="scientific">Tilletia indica</name>
    <dbReference type="NCBI Taxonomy" id="43049"/>
    <lineage>
        <taxon>Eukaryota</taxon>
        <taxon>Fungi</taxon>
        <taxon>Dikarya</taxon>
        <taxon>Basidiomycota</taxon>
        <taxon>Ustilaginomycotina</taxon>
        <taxon>Exobasidiomycetes</taxon>
        <taxon>Tilletiales</taxon>
        <taxon>Tilletiaceae</taxon>
        <taxon>Tilletia</taxon>
    </lineage>
</organism>
<sequence length="633" mass="69472">MAPTVAQKLKERCHKTRTTTGTADVAARGRMHCVKTKDSQAGASRQKTTDFVRRRRARAVSPSDDKTSNTTGNGISATRRSGRAIGRLGRQDAGHGTTRSTARTDWVGNGCQGTFPFPQLERQDRGRLGQDEHGAGHLRIKVHDLSGTAWVRCLKTCTTTGMADVAARGRMHCVETKGSQGSVRSAQDQDPPPTGTAEPVHQDNRPRTLSADEGESIRARAARPSDDKTSNTAGKGISATRRSVRTERRLRRQDAGRRTIRSTARTDGVGHISSSRLEQEDGGRLGQDEHGAGHLRVRTPGSTSVTSQRRLGWADVMRTVSADEYRCMRVQSDQLTFRPFLSSKDRQAQGPDGLRARATRNSDGKTIITVGKSSSATRQVRAAKGTVRRSKRGTTQCTARTVGVGKSRQDTFPPRAAGAARRRTTRSRRARSRSSKGPDARINVRDLSETAWALRCDKALVRPGGRVDDRCMARAARRCARIKVRDLSETAWKTVRWLKTRTRTGTTDTDVGARGRMCGVETKDDQAGASRLHYTDRVRRRARAARNGRQDEQHGREQDFGDNGGSVRTTAGRLGRFGYGQNGRCRQEASRRISSSAAAAGRTTTRSRRAGHLRINVRDLSQSAMPGRHSRIC</sequence>
<dbReference type="EMBL" id="LWDF02000215">
    <property type="protein sequence ID" value="KAE8253755.1"/>
    <property type="molecule type" value="Genomic_DNA"/>
</dbReference>
<feature type="compositionally biased region" description="Polar residues" evidence="1">
    <location>
        <begin position="68"/>
        <end position="79"/>
    </location>
</feature>